<feature type="chain" id="PRO_5032476401" evidence="2">
    <location>
        <begin position="24"/>
        <end position="665"/>
    </location>
</feature>
<evidence type="ECO:0000259" key="3">
    <source>
        <dbReference type="Pfam" id="PF00326"/>
    </source>
</evidence>
<dbReference type="Gene3D" id="3.40.50.1820">
    <property type="entry name" value="alpha/beta hydrolase"/>
    <property type="match status" value="1"/>
</dbReference>
<feature type="signal peptide" evidence="2">
    <location>
        <begin position="1"/>
        <end position="23"/>
    </location>
</feature>
<dbReference type="PANTHER" id="PTHR42776">
    <property type="entry name" value="SERINE PEPTIDASE S9 FAMILY MEMBER"/>
    <property type="match status" value="1"/>
</dbReference>
<dbReference type="PANTHER" id="PTHR42776:SF27">
    <property type="entry name" value="DIPEPTIDYL PEPTIDASE FAMILY MEMBER 6"/>
    <property type="match status" value="1"/>
</dbReference>
<dbReference type="EMBL" id="CP064654">
    <property type="protein sequence ID" value="QPC99903.1"/>
    <property type="molecule type" value="Genomic_DNA"/>
</dbReference>
<dbReference type="SUPFAM" id="SSF82171">
    <property type="entry name" value="DPP6 N-terminal domain-like"/>
    <property type="match status" value="1"/>
</dbReference>
<evidence type="ECO:0000313" key="4">
    <source>
        <dbReference type="EMBL" id="QPC99903.1"/>
    </source>
</evidence>
<feature type="domain" description="Peptidase S9 prolyl oligopeptidase catalytic" evidence="3">
    <location>
        <begin position="458"/>
        <end position="664"/>
    </location>
</feature>
<evidence type="ECO:0000313" key="5">
    <source>
        <dbReference type="Proteomes" id="UP000594459"/>
    </source>
</evidence>
<name>A0A7S8ITA6_9SPHN</name>
<keyword evidence="1" id="KW-0378">Hydrolase</keyword>
<evidence type="ECO:0000256" key="1">
    <source>
        <dbReference type="ARBA" id="ARBA00022801"/>
    </source>
</evidence>
<evidence type="ECO:0000256" key="2">
    <source>
        <dbReference type="SAM" id="SignalP"/>
    </source>
</evidence>
<dbReference type="KEGG" id="qso:IRL76_05035"/>
<protein>
    <submittedName>
        <fullName evidence="4">S9 family peptidase</fullName>
    </submittedName>
</protein>
<gene>
    <name evidence="4" type="ORF">IRL76_05035</name>
</gene>
<dbReference type="AlphaFoldDB" id="A0A7S8ITA6"/>
<dbReference type="GO" id="GO:0004252">
    <property type="term" value="F:serine-type endopeptidase activity"/>
    <property type="evidence" value="ECO:0007669"/>
    <property type="project" value="TreeGrafter"/>
</dbReference>
<accession>A0A7S8ITA6</accession>
<proteinExistence type="predicted"/>
<organism evidence="4 5">
    <name type="scientific">Qipengyuania soli</name>
    <dbReference type="NCBI Taxonomy" id="2782568"/>
    <lineage>
        <taxon>Bacteria</taxon>
        <taxon>Pseudomonadati</taxon>
        <taxon>Pseudomonadota</taxon>
        <taxon>Alphaproteobacteria</taxon>
        <taxon>Sphingomonadales</taxon>
        <taxon>Erythrobacteraceae</taxon>
        <taxon>Qipengyuania</taxon>
    </lineage>
</organism>
<keyword evidence="5" id="KW-1185">Reference proteome</keyword>
<dbReference type="SUPFAM" id="SSF53474">
    <property type="entry name" value="alpha/beta-Hydrolases"/>
    <property type="match status" value="1"/>
</dbReference>
<dbReference type="Pfam" id="PF00326">
    <property type="entry name" value="Peptidase_S9"/>
    <property type="match status" value="1"/>
</dbReference>
<dbReference type="InterPro" id="IPR029058">
    <property type="entry name" value="AB_hydrolase_fold"/>
</dbReference>
<dbReference type="GO" id="GO:0006508">
    <property type="term" value="P:proteolysis"/>
    <property type="evidence" value="ECO:0007669"/>
    <property type="project" value="InterPro"/>
</dbReference>
<sequence length="665" mass="72568">MTFWKIASGACCTAIAFASQALQAGTAEETAAKFALRPVVLDVSLSPSGDKISYIAPQGDRGEILYVIDLAGTAQPVAVIANSEENTDLDECDWATDTHLVCSLYFIRQDGNLLLGYDRTMSVSAVDGAARLMSQQTNSRMLRVTQDGGSVVALDVPGEKNQILMTRDWVKERSIGTRASNDREGLGVDSIDVTTGKRQIKVHPDVDAERYIADQFGEVRLKMRHARDRSTGVYKEDRTYYYRPKGSSEWKMLSKETLQPGGGNTGFVPVAVDSELDIAYGFGSKNGYDAIYKVSLANPAVPELVSAKDGIEVDSLIRVGRQRRVVGVSFATERRNIDYFDPVFRKLSSGLAAALPGKPLVNIVDASADENKLLIIAASDVDPGTVYLLDRKTNQMEPLLDMRSHMDASAMAEMKPVNFTASDGTQIPGYLTLPKGSTGKGLKAIVLPHGGPSARDEWGFDWLVQFFAARGYAVLQPNFRGSAGYGEAWFGRNGFQDWKVAIGDVNDAGRWLVKQGIADPTKLAIVGWSYGGYAALQSQVLDPDLFKAVVAIAPVTDLAKMREHATYFTNSRLVRGFLGEGAHVREGSPAQNASVMKAPVLLFHGTLDQNVVVDQSRFMEKRLKEVGKAVTYVEFDGLDHQLEESKARFKMLSDIDKFLDTNLGG</sequence>
<dbReference type="InterPro" id="IPR001375">
    <property type="entry name" value="Peptidase_S9_cat"/>
</dbReference>
<reference evidence="4 5" key="1">
    <citation type="submission" date="2020-11" db="EMBL/GenBank/DDBJ databases">
        <title>The genome sequence of Erythrobacter sp. 6D36.</title>
        <authorList>
            <person name="Liu Y."/>
        </authorList>
    </citation>
    <scope>NUCLEOTIDE SEQUENCE [LARGE SCALE GENOMIC DNA]</scope>
    <source>
        <strain evidence="4 5">6D36</strain>
    </source>
</reference>
<dbReference type="RefSeq" id="WP_200983698.1">
    <property type="nucleotide sequence ID" value="NZ_CP064654.1"/>
</dbReference>
<keyword evidence="2" id="KW-0732">Signal</keyword>
<dbReference type="Proteomes" id="UP000594459">
    <property type="component" value="Chromosome"/>
</dbReference>